<name>A0ABU3PW55_9ACTN</name>
<dbReference type="Proteomes" id="UP001268542">
    <property type="component" value="Unassembled WGS sequence"/>
</dbReference>
<evidence type="ECO:0000313" key="1">
    <source>
        <dbReference type="EMBL" id="MDT9593434.1"/>
    </source>
</evidence>
<organism evidence="1 2">
    <name type="scientific">Nocardioides imazamoxiresistens</name>
    <dbReference type="NCBI Taxonomy" id="3231893"/>
    <lineage>
        <taxon>Bacteria</taxon>
        <taxon>Bacillati</taxon>
        <taxon>Actinomycetota</taxon>
        <taxon>Actinomycetes</taxon>
        <taxon>Propionibacteriales</taxon>
        <taxon>Nocardioidaceae</taxon>
        <taxon>Nocardioides</taxon>
    </lineage>
</organism>
<reference evidence="1 2" key="1">
    <citation type="submission" date="2023-08" db="EMBL/GenBank/DDBJ databases">
        <title>Nocardioides seae sp. nov., a bacterium isolated from a soil.</title>
        <authorList>
            <person name="Wang X."/>
        </authorList>
    </citation>
    <scope>NUCLEOTIDE SEQUENCE [LARGE SCALE GENOMIC DNA]</scope>
    <source>
        <strain evidence="1 2">YZH12</strain>
    </source>
</reference>
<proteinExistence type="predicted"/>
<protein>
    <submittedName>
        <fullName evidence="1">Uncharacterized protein</fullName>
    </submittedName>
</protein>
<sequence length="316" mass="33322">MTTIDLGAPAPNPLHLLDGLPRRATLTLPELRYCASSAGDAPLPFVLDDAVGVEGGEPPAAADPLADRLGVRPAEPSAAAYGEALATLHDPLESLARRGLVTPDGVDPGLLGALGLLASPSVGVDIDVAAGDVRGKAWHRQRDEAVATLATVDGVVFELAWFSTDDWADELRRVPSIPEDVALSPSSVPELVDLPYELLDAAGEALRTHRGDLLDAVVATYDGTVVDGDGHRLSTSEIRTVVEAVHRETHGRIRAMLADVGGPTTTIGVISWVLLADGWHSLRPHRTGDDLRVEVRRVEPFDFATTLAPVLAEVTA</sequence>
<gene>
    <name evidence="1" type="ORF">RDV89_10175</name>
</gene>
<dbReference type="RefSeq" id="WP_315732930.1">
    <property type="nucleotide sequence ID" value="NZ_JAVYII010000004.1"/>
</dbReference>
<comment type="caution">
    <text evidence="1">The sequence shown here is derived from an EMBL/GenBank/DDBJ whole genome shotgun (WGS) entry which is preliminary data.</text>
</comment>
<evidence type="ECO:0000313" key="2">
    <source>
        <dbReference type="Proteomes" id="UP001268542"/>
    </source>
</evidence>
<accession>A0ABU3PW55</accession>
<keyword evidence="2" id="KW-1185">Reference proteome</keyword>
<dbReference type="EMBL" id="JAVYII010000004">
    <property type="protein sequence ID" value="MDT9593434.1"/>
    <property type="molecule type" value="Genomic_DNA"/>
</dbReference>